<proteinExistence type="predicted"/>
<dbReference type="PANTHER" id="PTHR37984">
    <property type="entry name" value="PROTEIN CBG26694"/>
    <property type="match status" value="1"/>
</dbReference>
<dbReference type="Proteomes" id="UP000078541">
    <property type="component" value="Unassembled WGS sequence"/>
</dbReference>
<dbReference type="InterPro" id="IPR036397">
    <property type="entry name" value="RNaseH_sf"/>
</dbReference>
<dbReference type="STRING" id="34720.A0A151JUG0"/>
<dbReference type="Gene3D" id="3.30.420.10">
    <property type="entry name" value="Ribonuclease H-like superfamily/Ribonuclease H"/>
    <property type="match status" value="1"/>
</dbReference>
<feature type="domain" description="Integrase catalytic" evidence="1">
    <location>
        <begin position="43"/>
        <end position="148"/>
    </location>
</feature>
<dbReference type="Pfam" id="PF00665">
    <property type="entry name" value="rve"/>
    <property type="match status" value="1"/>
</dbReference>
<sequence length="148" mass="17052">MDHVEIECSSSLSALIGSLKLKTSVKNCFKYIAFSPVNTERFLHPVPKDRILFETVYINHCGLIDKRVALIQYIFLIVDAFSKFVRLYATKTTNAHEAIGCLTQYFQSFSIPKVIVSDRDTAFVSNEFKDYTKQQCMKHVKKWSLDLD</sequence>
<dbReference type="AlphaFoldDB" id="A0A151JUG0"/>
<protein>
    <submittedName>
        <fullName evidence="2">Pro-Pol polyprotein</fullName>
    </submittedName>
</protein>
<dbReference type="PROSITE" id="PS50994">
    <property type="entry name" value="INTEGRASE"/>
    <property type="match status" value="1"/>
</dbReference>
<dbReference type="PANTHER" id="PTHR37984:SF5">
    <property type="entry name" value="PROTEIN NYNRIN-LIKE"/>
    <property type="match status" value="1"/>
</dbReference>
<accession>A0A151JUG0</accession>
<evidence type="ECO:0000259" key="1">
    <source>
        <dbReference type="PROSITE" id="PS50994"/>
    </source>
</evidence>
<dbReference type="SUPFAM" id="SSF53098">
    <property type="entry name" value="Ribonuclease H-like"/>
    <property type="match status" value="1"/>
</dbReference>
<dbReference type="InterPro" id="IPR001584">
    <property type="entry name" value="Integrase_cat-core"/>
</dbReference>
<dbReference type="GO" id="GO:0003676">
    <property type="term" value="F:nucleic acid binding"/>
    <property type="evidence" value="ECO:0007669"/>
    <property type="project" value="InterPro"/>
</dbReference>
<reference evidence="2 3" key="1">
    <citation type="submission" date="2016-03" db="EMBL/GenBank/DDBJ databases">
        <title>Trachymyrmex septentrionalis WGS genome.</title>
        <authorList>
            <person name="Nygaard S."/>
            <person name="Hu H."/>
            <person name="Boomsma J."/>
            <person name="Zhang G."/>
        </authorList>
    </citation>
    <scope>NUCLEOTIDE SEQUENCE [LARGE SCALE GENOMIC DNA]</scope>
    <source>
        <strain evidence="2">Tsep2-gDNA-1</strain>
        <tissue evidence="2">Whole body</tissue>
    </source>
</reference>
<keyword evidence="3" id="KW-1185">Reference proteome</keyword>
<dbReference type="GO" id="GO:0015074">
    <property type="term" value="P:DNA integration"/>
    <property type="evidence" value="ECO:0007669"/>
    <property type="project" value="InterPro"/>
</dbReference>
<evidence type="ECO:0000313" key="3">
    <source>
        <dbReference type="Proteomes" id="UP000078541"/>
    </source>
</evidence>
<dbReference type="InterPro" id="IPR012337">
    <property type="entry name" value="RNaseH-like_sf"/>
</dbReference>
<name>A0A151JUG0_9HYME</name>
<dbReference type="EMBL" id="KQ981743">
    <property type="protein sequence ID" value="KYN36500.1"/>
    <property type="molecule type" value="Genomic_DNA"/>
</dbReference>
<dbReference type="InterPro" id="IPR050951">
    <property type="entry name" value="Retrovirus_Pol_polyprotein"/>
</dbReference>
<evidence type="ECO:0000313" key="2">
    <source>
        <dbReference type="EMBL" id="KYN36500.1"/>
    </source>
</evidence>
<organism evidence="2 3">
    <name type="scientific">Trachymyrmex septentrionalis</name>
    <dbReference type="NCBI Taxonomy" id="34720"/>
    <lineage>
        <taxon>Eukaryota</taxon>
        <taxon>Metazoa</taxon>
        <taxon>Ecdysozoa</taxon>
        <taxon>Arthropoda</taxon>
        <taxon>Hexapoda</taxon>
        <taxon>Insecta</taxon>
        <taxon>Pterygota</taxon>
        <taxon>Neoptera</taxon>
        <taxon>Endopterygota</taxon>
        <taxon>Hymenoptera</taxon>
        <taxon>Apocrita</taxon>
        <taxon>Aculeata</taxon>
        <taxon>Formicoidea</taxon>
        <taxon>Formicidae</taxon>
        <taxon>Myrmicinae</taxon>
        <taxon>Trachymyrmex</taxon>
    </lineage>
</organism>
<gene>
    <name evidence="2" type="ORF">ALC56_09150</name>
</gene>